<evidence type="ECO:0000256" key="1">
    <source>
        <dbReference type="SAM" id="MobiDB-lite"/>
    </source>
</evidence>
<dbReference type="PANTHER" id="PTHR40027:SF1">
    <property type="entry name" value="CELL DIVISION PROTEIN DIVIC"/>
    <property type="match status" value="1"/>
</dbReference>
<evidence type="ECO:0000256" key="2">
    <source>
        <dbReference type="SAM" id="Phobius"/>
    </source>
</evidence>
<sequence>MNKKVENIGNTYTSAENKKKQHKQMRKRVVRKRITLFGGLLLLIIIILSIMLVTQKQSNNDDAVERQQKEQKYQKQQDEELALKEQLNNLNDKDYIEKVARDDYYLSNDGEVIFKLPGENKSDTKSKAQNDDK</sequence>
<evidence type="ECO:0000313" key="3">
    <source>
        <dbReference type="EMBL" id="GEQ03999.1"/>
    </source>
</evidence>
<organism evidence="3 4">
    <name type="scientific">Staphylococcus ureilyticus</name>
    <name type="common">Staphylococcus cohnii subsp. urealyticus</name>
    <dbReference type="NCBI Taxonomy" id="94138"/>
    <lineage>
        <taxon>Bacteria</taxon>
        <taxon>Bacillati</taxon>
        <taxon>Bacillota</taxon>
        <taxon>Bacilli</taxon>
        <taxon>Bacillales</taxon>
        <taxon>Staphylococcaceae</taxon>
        <taxon>Staphylococcus</taxon>
        <taxon>Staphylococcus cohnii species complex</taxon>
    </lineage>
</organism>
<dbReference type="EMBL" id="BKAW01000017">
    <property type="protein sequence ID" value="GEQ03999.1"/>
    <property type="molecule type" value="Genomic_DNA"/>
</dbReference>
<reference evidence="3 4" key="1">
    <citation type="submission" date="2019-07" db="EMBL/GenBank/DDBJ databases">
        <title>Whole genome shotgun sequence of Staphylococcus cohnii subsp. urealyticus NBRC 109766.</title>
        <authorList>
            <person name="Hosoyama A."/>
            <person name="Uohara A."/>
            <person name="Ohji S."/>
            <person name="Ichikawa N."/>
        </authorList>
    </citation>
    <scope>NUCLEOTIDE SEQUENCE [LARGE SCALE GENOMIC DNA]</scope>
    <source>
        <strain evidence="3 4">NBRC 109766</strain>
    </source>
</reference>
<proteinExistence type="predicted"/>
<evidence type="ECO:0000313" key="4">
    <source>
        <dbReference type="Proteomes" id="UP000321839"/>
    </source>
</evidence>
<feature type="transmembrane region" description="Helical" evidence="2">
    <location>
        <begin position="34"/>
        <end position="53"/>
    </location>
</feature>
<keyword evidence="3" id="KW-0131">Cell cycle</keyword>
<dbReference type="PANTHER" id="PTHR40027">
    <property type="entry name" value="CELL DIVISION PROTEIN DIVIC"/>
    <property type="match status" value="1"/>
</dbReference>
<dbReference type="RefSeq" id="WP_046206550.1">
    <property type="nucleotide sequence ID" value="NZ_BKAW01000017.1"/>
</dbReference>
<keyword evidence="2" id="KW-0472">Membrane</keyword>
<dbReference type="AlphaFoldDB" id="A0AB34ALT1"/>
<keyword evidence="2" id="KW-0812">Transmembrane</keyword>
<dbReference type="Proteomes" id="UP000321839">
    <property type="component" value="Unassembled WGS sequence"/>
</dbReference>
<dbReference type="GO" id="GO:0051301">
    <property type="term" value="P:cell division"/>
    <property type="evidence" value="ECO:0007669"/>
    <property type="project" value="UniProtKB-KW"/>
</dbReference>
<feature type="region of interest" description="Disordered" evidence="1">
    <location>
        <begin position="58"/>
        <end position="77"/>
    </location>
</feature>
<dbReference type="Pfam" id="PF04977">
    <property type="entry name" value="DivIC"/>
    <property type="match status" value="1"/>
</dbReference>
<keyword evidence="3" id="KW-0132">Cell division</keyword>
<feature type="compositionally biased region" description="Basic and acidic residues" evidence="1">
    <location>
        <begin position="63"/>
        <end position="77"/>
    </location>
</feature>
<keyword evidence="4" id="KW-1185">Reference proteome</keyword>
<feature type="region of interest" description="Disordered" evidence="1">
    <location>
        <begin position="1"/>
        <end position="24"/>
    </location>
</feature>
<keyword evidence="2" id="KW-1133">Transmembrane helix</keyword>
<protein>
    <submittedName>
        <fullName evidence="3">Cell division protein DIVIC</fullName>
    </submittedName>
</protein>
<comment type="caution">
    <text evidence="3">The sequence shown here is derived from an EMBL/GenBank/DDBJ whole genome shotgun (WGS) entry which is preliminary data.</text>
</comment>
<accession>A0AB34ALT1</accession>
<dbReference type="InterPro" id="IPR007060">
    <property type="entry name" value="FtsL/DivIC"/>
</dbReference>
<gene>
    <name evidence="3" type="ORF">SCO02_24400</name>
</gene>
<dbReference type="InterPro" id="IPR039076">
    <property type="entry name" value="DivIC"/>
</dbReference>
<dbReference type="GeneID" id="78331285"/>
<name>A0AB34ALT1_STAUR</name>